<dbReference type="SUPFAM" id="SSF88723">
    <property type="entry name" value="PIN domain-like"/>
    <property type="match status" value="1"/>
</dbReference>
<dbReference type="InterPro" id="IPR002716">
    <property type="entry name" value="PIN_dom"/>
</dbReference>
<dbReference type="InterPro" id="IPR041705">
    <property type="entry name" value="PIN_Sll0205"/>
</dbReference>
<dbReference type="Pfam" id="PF01850">
    <property type="entry name" value="PIN"/>
    <property type="match status" value="1"/>
</dbReference>
<reference evidence="2 3" key="1">
    <citation type="submission" date="2018-08" db="EMBL/GenBank/DDBJ databases">
        <title>Meiothermus luteus KCTC 52599 genome sequencing project.</title>
        <authorList>
            <person name="Da Costa M.S."/>
            <person name="Albuquerque L."/>
            <person name="Raposo P."/>
            <person name="Froufe H.J.C."/>
            <person name="Barroso C.S."/>
            <person name="Egas C."/>
        </authorList>
    </citation>
    <scope>NUCLEOTIDE SEQUENCE [LARGE SCALE GENOMIC DNA]</scope>
    <source>
        <strain evidence="2 3">KCTC 52599</strain>
    </source>
</reference>
<dbReference type="PANTHER" id="PTHR36173:SF2">
    <property type="entry name" value="RIBONUCLEASE VAPC16"/>
    <property type="match status" value="1"/>
</dbReference>
<sequence>MRVLLDTHTFLWAVLEPEKLSRKALKLLQNPETQIVLSSVSALEIATRYRLGRLAHAKSVVQAYGKAVDGLQAEELEVSRAHALKAGLWEVAHRDPFDRLLAAQADLEGLPLLTNDPAFAQFPIQVWW</sequence>
<protein>
    <submittedName>
        <fullName evidence="2">PIN domain protein</fullName>
    </submittedName>
</protein>
<organism evidence="2 3">
    <name type="scientific">Meiothermus luteus</name>
    <dbReference type="NCBI Taxonomy" id="2026184"/>
    <lineage>
        <taxon>Bacteria</taxon>
        <taxon>Thermotogati</taxon>
        <taxon>Deinococcota</taxon>
        <taxon>Deinococci</taxon>
        <taxon>Thermales</taxon>
        <taxon>Thermaceae</taxon>
        <taxon>Meiothermus</taxon>
    </lineage>
</organism>
<feature type="domain" description="PIN" evidence="1">
    <location>
        <begin position="3"/>
        <end position="122"/>
    </location>
</feature>
<keyword evidence="3" id="KW-1185">Reference proteome</keyword>
<name>A0A399EHD7_9DEIN</name>
<dbReference type="InterPro" id="IPR029060">
    <property type="entry name" value="PIN-like_dom_sf"/>
</dbReference>
<dbReference type="AlphaFoldDB" id="A0A399EHD7"/>
<dbReference type="Proteomes" id="UP000265800">
    <property type="component" value="Unassembled WGS sequence"/>
</dbReference>
<dbReference type="CDD" id="cd09872">
    <property type="entry name" value="PIN_Sll0205-like"/>
    <property type="match status" value="1"/>
</dbReference>
<proteinExistence type="predicted"/>
<evidence type="ECO:0000313" key="3">
    <source>
        <dbReference type="Proteomes" id="UP000265800"/>
    </source>
</evidence>
<dbReference type="InterPro" id="IPR052919">
    <property type="entry name" value="TA_system_RNase"/>
</dbReference>
<accession>A0A399EHD7</accession>
<gene>
    <name evidence="2" type="ORF">Mlute_02016</name>
</gene>
<dbReference type="Gene3D" id="3.40.50.1010">
    <property type="entry name" value="5'-nuclease"/>
    <property type="match status" value="1"/>
</dbReference>
<evidence type="ECO:0000313" key="2">
    <source>
        <dbReference type="EMBL" id="RIH84017.1"/>
    </source>
</evidence>
<dbReference type="EMBL" id="QWKZ01000068">
    <property type="protein sequence ID" value="RIH84017.1"/>
    <property type="molecule type" value="Genomic_DNA"/>
</dbReference>
<dbReference type="PANTHER" id="PTHR36173">
    <property type="entry name" value="RIBONUCLEASE VAPC16-RELATED"/>
    <property type="match status" value="1"/>
</dbReference>
<dbReference type="RefSeq" id="WP_182482536.1">
    <property type="nucleotide sequence ID" value="NZ_QWKZ01000068.1"/>
</dbReference>
<evidence type="ECO:0000259" key="1">
    <source>
        <dbReference type="Pfam" id="PF01850"/>
    </source>
</evidence>
<comment type="caution">
    <text evidence="2">The sequence shown here is derived from an EMBL/GenBank/DDBJ whole genome shotgun (WGS) entry which is preliminary data.</text>
</comment>